<evidence type="ECO:0000313" key="2">
    <source>
        <dbReference type="EMBL" id="MDR6944883.1"/>
    </source>
</evidence>
<dbReference type="RefSeq" id="WP_310101884.1">
    <property type="nucleotide sequence ID" value="NZ_JAVDUU010000005.1"/>
</dbReference>
<name>A0ABU1THK6_9SPHI</name>
<feature type="signal peptide" evidence="1">
    <location>
        <begin position="1"/>
        <end position="25"/>
    </location>
</feature>
<evidence type="ECO:0000256" key="1">
    <source>
        <dbReference type="SAM" id="SignalP"/>
    </source>
</evidence>
<dbReference type="PROSITE" id="PS51257">
    <property type="entry name" value="PROKAR_LIPOPROTEIN"/>
    <property type="match status" value="1"/>
</dbReference>
<keyword evidence="3" id="KW-1185">Reference proteome</keyword>
<organism evidence="2 3">
    <name type="scientific">Mucilaginibacter pocheonensis</name>
    <dbReference type="NCBI Taxonomy" id="398050"/>
    <lineage>
        <taxon>Bacteria</taxon>
        <taxon>Pseudomonadati</taxon>
        <taxon>Bacteroidota</taxon>
        <taxon>Sphingobacteriia</taxon>
        <taxon>Sphingobacteriales</taxon>
        <taxon>Sphingobacteriaceae</taxon>
        <taxon>Mucilaginibacter</taxon>
    </lineage>
</organism>
<feature type="chain" id="PRO_5046747922" description="Lipoprotein" evidence="1">
    <location>
        <begin position="26"/>
        <end position="181"/>
    </location>
</feature>
<evidence type="ECO:0000313" key="3">
    <source>
        <dbReference type="Proteomes" id="UP001247620"/>
    </source>
</evidence>
<proteinExistence type="predicted"/>
<keyword evidence="1" id="KW-0732">Signal</keyword>
<accession>A0ABU1THK6</accession>
<comment type="caution">
    <text evidence="2">The sequence shown here is derived from an EMBL/GenBank/DDBJ whole genome shotgun (WGS) entry which is preliminary data.</text>
</comment>
<gene>
    <name evidence="2" type="ORF">J2W55_004751</name>
</gene>
<protein>
    <recommendedName>
        <fullName evidence="4">Lipoprotein</fullName>
    </recommendedName>
</protein>
<evidence type="ECO:0008006" key="4">
    <source>
        <dbReference type="Google" id="ProtNLM"/>
    </source>
</evidence>
<sequence length="181" mass="20376">MKRYCLLIVALAALLFLSCNQNRQAKSNKGSKRYTQPPYIHARPAAIDTGYNKRQFAYIKNLQQKNGKWICTADYIEFYMGDKAVQVAKKRGDAAADTGANGKITYFVYNDYYIVNDSKQLQSLAVSPAVVIKLVDFSGGQLKMRNSSFDELLNLKHRDSYPFILGISAGVIKSIIQQYVP</sequence>
<dbReference type="EMBL" id="JAVDUU010000005">
    <property type="protein sequence ID" value="MDR6944883.1"/>
    <property type="molecule type" value="Genomic_DNA"/>
</dbReference>
<dbReference type="Proteomes" id="UP001247620">
    <property type="component" value="Unassembled WGS sequence"/>
</dbReference>
<reference evidence="2 3" key="1">
    <citation type="submission" date="2023-07" db="EMBL/GenBank/DDBJ databases">
        <title>Sorghum-associated microbial communities from plants grown in Nebraska, USA.</title>
        <authorList>
            <person name="Schachtman D."/>
        </authorList>
    </citation>
    <scope>NUCLEOTIDE SEQUENCE [LARGE SCALE GENOMIC DNA]</scope>
    <source>
        <strain evidence="2 3">3262</strain>
    </source>
</reference>